<evidence type="ECO:0000259" key="4">
    <source>
        <dbReference type="PROSITE" id="PS50111"/>
    </source>
</evidence>
<dbReference type="AlphaFoldDB" id="A0A1D7QXN5"/>
<dbReference type="KEGG" id="bbev:BBEV_2377"/>
<evidence type="ECO:0000256" key="2">
    <source>
        <dbReference type="PROSITE-ProRule" id="PRU00284"/>
    </source>
</evidence>
<keyword evidence="6" id="KW-1185">Reference proteome</keyword>
<feature type="transmembrane region" description="Helical" evidence="3">
    <location>
        <begin position="50"/>
        <end position="73"/>
    </location>
</feature>
<dbReference type="EMBL" id="CP012502">
    <property type="protein sequence ID" value="AOM83718.1"/>
    <property type="molecule type" value="Genomic_DNA"/>
</dbReference>
<organism evidence="5 6">
    <name type="scientific">Salisediminibacterium beveridgei</name>
    <dbReference type="NCBI Taxonomy" id="632773"/>
    <lineage>
        <taxon>Bacteria</taxon>
        <taxon>Bacillati</taxon>
        <taxon>Bacillota</taxon>
        <taxon>Bacilli</taxon>
        <taxon>Bacillales</taxon>
        <taxon>Bacillaceae</taxon>
        <taxon>Salisediminibacterium</taxon>
    </lineage>
</organism>
<dbReference type="CDD" id="cd11386">
    <property type="entry name" value="MCP_signal"/>
    <property type="match status" value="1"/>
</dbReference>
<keyword evidence="3" id="KW-0812">Transmembrane</keyword>
<feature type="transmembrane region" description="Helical" evidence="3">
    <location>
        <begin position="80"/>
        <end position="98"/>
    </location>
</feature>
<dbReference type="GO" id="GO:0007165">
    <property type="term" value="P:signal transduction"/>
    <property type="evidence" value="ECO:0007669"/>
    <property type="project" value="UniProtKB-KW"/>
</dbReference>
<dbReference type="SMART" id="SM00283">
    <property type="entry name" value="MA"/>
    <property type="match status" value="1"/>
</dbReference>
<dbReference type="STRING" id="632773.BBEV_2377"/>
<proteinExistence type="predicted"/>
<gene>
    <name evidence="5" type="primary">tlpC-2</name>
    <name evidence="5" type="ORF">BBEV_2377</name>
</gene>
<dbReference type="Pfam" id="PF00015">
    <property type="entry name" value="MCPsignal"/>
    <property type="match status" value="1"/>
</dbReference>
<protein>
    <submittedName>
        <fullName evidence="5">Methyl-accepting chemotaxis protein tlpC</fullName>
    </submittedName>
</protein>
<feature type="transmembrane region" description="Helical" evidence="3">
    <location>
        <begin position="156"/>
        <end position="179"/>
    </location>
</feature>
<dbReference type="PANTHER" id="PTHR32089">
    <property type="entry name" value="METHYL-ACCEPTING CHEMOTAXIS PROTEIN MCPB"/>
    <property type="match status" value="1"/>
</dbReference>
<dbReference type="PATRIC" id="fig|632773.3.peg.2482"/>
<dbReference type="Gene3D" id="1.10.287.950">
    <property type="entry name" value="Methyl-accepting chemotaxis protein"/>
    <property type="match status" value="1"/>
</dbReference>
<keyword evidence="3" id="KW-1133">Transmembrane helix</keyword>
<dbReference type="PROSITE" id="PS50111">
    <property type="entry name" value="CHEMOTAXIS_TRANSDUC_2"/>
    <property type="match status" value="1"/>
</dbReference>
<evidence type="ECO:0000313" key="6">
    <source>
        <dbReference type="Proteomes" id="UP000094463"/>
    </source>
</evidence>
<evidence type="ECO:0000256" key="3">
    <source>
        <dbReference type="SAM" id="Phobius"/>
    </source>
</evidence>
<accession>A0A1D7QXN5</accession>
<keyword evidence="1 2" id="KW-0807">Transducer</keyword>
<dbReference type="Proteomes" id="UP000094463">
    <property type="component" value="Chromosome"/>
</dbReference>
<dbReference type="OrthoDB" id="2166737at2"/>
<dbReference type="GO" id="GO:0016020">
    <property type="term" value="C:membrane"/>
    <property type="evidence" value="ECO:0007669"/>
    <property type="project" value="InterPro"/>
</dbReference>
<feature type="transmembrane region" description="Helical" evidence="3">
    <location>
        <begin position="7"/>
        <end position="26"/>
    </location>
</feature>
<keyword evidence="3" id="KW-0472">Membrane</keyword>
<sequence>MQERKNFIMLLFSLTVVLFSWVVHYLHRGIGWLDNYILASQMEAGTPAHLLPLLNGLFFLPIILLIASGILFYQNRTQPLLPVMLTLTLTFASISIIAGGDGLVEYHFSIFMVLASLAYFEQVRLIVISAAIFAFQHIVGYFTVPELICGTDAYPFTLLMIHIFFVVFTVGVILIQIIARQRYVRMVTEKEAQHQNIVESLVSNISSTSESVMEHISRLDAGAQEASSASKDIAYSLNDMVEGANQQLAESRKSSEEIEEVSKDVQHIIDQSKQSMAISESTVSLAQAGEESMASTEKVMTDLSGAVHQMDEVAGRLQSRSQEIEKTLGLITDISEQTNLLALNAAIEAARAGEAGKGFAVVADEVRKLADQSRQYANDISSVLDGLLSDSKDLAEVMTLGREQSGAGIDQVKETGERFVRIVQEIERVASDTKTSFTLAETIGSRMNQLRDVLTTINHVADKNRSGIESISATSEEQMATFTEFTDSTTSVTEKMDGLQRQILTMQQDMRN</sequence>
<dbReference type="SUPFAM" id="SSF58104">
    <property type="entry name" value="Methyl-accepting chemotaxis protein (MCP) signaling domain"/>
    <property type="match status" value="1"/>
</dbReference>
<feature type="domain" description="Methyl-accepting transducer" evidence="4">
    <location>
        <begin position="222"/>
        <end position="479"/>
    </location>
</feature>
<name>A0A1D7QXN5_9BACI</name>
<evidence type="ECO:0000313" key="5">
    <source>
        <dbReference type="EMBL" id="AOM83718.1"/>
    </source>
</evidence>
<dbReference type="InterPro" id="IPR004089">
    <property type="entry name" value="MCPsignal_dom"/>
</dbReference>
<feature type="transmembrane region" description="Helical" evidence="3">
    <location>
        <begin position="125"/>
        <end position="144"/>
    </location>
</feature>
<dbReference type="PANTHER" id="PTHR32089:SF112">
    <property type="entry name" value="LYSOZYME-LIKE PROTEIN-RELATED"/>
    <property type="match status" value="1"/>
</dbReference>
<reference evidence="5 6" key="1">
    <citation type="submission" date="2015-08" db="EMBL/GenBank/DDBJ databases">
        <title>The complete genome sequence of Bacillus beveridgei MLTeJB.</title>
        <authorList>
            <person name="Hanson T.E."/>
            <person name="Mesa C."/>
            <person name="Basesman S.M."/>
            <person name="Oremland R.S."/>
        </authorList>
    </citation>
    <scope>NUCLEOTIDE SEQUENCE [LARGE SCALE GENOMIC DNA]</scope>
    <source>
        <strain evidence="5 6">MLTeJB</strain>
    </source>
</reference>
<feature type="transmembrane region" description="Helical" evidence="3">
    <location>
        <begin position="104"/>
        <end position="120"/>
    </location>
</feature>
<evidence type="ECO:0000256" key="1">
    <source>
        <dbReference type="ARBA" id="ARBA00023224"/>
    </source>
</evidence>
<dbReference type="RefSeq" id="WP_069365670.1">
    <property type="nucleotide sequence ID" value="NZ_CP012502.1"/>
</dbReference>